<dbReference type="PROSITE" id="PS51257">
    <property type="entry name" value="PROKAR_LIPOPROTEIN"/>
    <property type="match status" value="1"/>
</dbReference>
<proteinExistence type="predicted"/>
<protein>
    <recommendedName>
        <fullName evidence="4">Fis family transcriptional regulator</fullName>
    </recommendedName>
</protein>
<dbReference type="PIRSF" id="PIRSF004923">
    <property type="entry name" value="RseC"/>
    <property type="match status" value="1"/>
</dbReference>
<dbReference type="KEGG" id="seme:MIZ01_1701"/>
<gene>
    <name evidence="2" type="ORF">MIZ01_1701</name>
</gene>
<name>A0AAN1XAU3_9PROT</name>
<dbReference type="Pfam" id="PF04246">
    <property type="entry name" value="RseC_MucC"/>
    <property type="match status" value="1"/>
</dbReference>
<keyword evidence="1" id="KW-0472">Membrane</keyword>
<dbReference type="PANTHER" id="PTHR35867:SF1">
    <property type="entry name" value="PROTEIN RSEC"/>
    <property type="match status" value="1"/>
</dbReference>
<keyword evidence="3" id="KW-1185">Reference proteome</keyword>
<reference evidence="2 3" key="1">
    <citation type="journal article" date="2022" name="Int. J. Syst. Evol. Microbiol.">
        <title>&lt;i&gt;Sideroxyarcus emersonii&lt;/i&gt; gen. nov. sp. nov., a neutrophilic, microaerobic iron- and thiosulfate-oxidizing bacterium isolated from iron-rich wetland sediment.</title>
        <authorList>
            <person name="Kato S."/>
            <person name="Itoh T."/>
            <person name="Iino T."/>
            <person name="Ohkuma M."/>
        </authorList>
    </citation>
    <scope>NUCLEOTIDE SEQUENCE [LARGE SCALE GENOMIC DNA]</scope>
    <source>
        <strain evidence="2 3">MIZ01</strain>
    </source>
</reference>
<dbReference type="PANTHER" id="PTHR35867">
    <property type="entry name" value="PROTEIN RSEC"/>
    <property type="match status" value="1"/>
</dbReference>
<keyword evidence="1" id="KW-1133">Transmembrane helix</keyword>
<evidence type="ECO:0000313" key="3">
    <source>
        <dbReference type="Proteomes" id="UP001320326"/>
    </source>
</evidence>
<dbReference type="AlphaFoldDB" id="A0AAN1XAU3"/>
<keyword evidence="1" id="KW-0812">Transmembrane</keyword>
<dbReference type="Proteomes" id="UP001320326">
    <property type="component" value="Chromosome"/>
</dbReference>
<dbReference type="InterPro" id="IPR007359">
    <property type="entry name" value="SigmaE_reg_RseC_MucC"/>
</dbReference>
<evidence type="ECO:0000313" key="2">
    <source>
        <dbReference type="EMBL" id="BCK87904.1"/>
    </source>
</evidence>
<feature type="transmembrane region" description="Helical" evidence="1">
    <location>
        <begin position="111"/>
        <end position="131"/>
    </location>
</feature>
<organism evidence="2 3">
    <name type="scientific">Sideroxyarcus emersonii</name>
    <dbReference type="NCBI Taxonomy" id="2764705"/>
    <lineage>
        <taxon>Bacteria</taxon>
        <taxon>Pseudomonadati</taxon>
        <taxon>Pseudomonadota</taxon>
        <taxon>Betaproteobacteria</taxon>
        <taxon>Nitrosomonadales</taxon>
        <taxon>Gallionellaceae</taxon>
        <taxon>Sideroxyarcus</taxon>
    </lineage>
</organism>
<accession>A0AAN1XAU3</accession>
<evidence type="ECO:0008006" key="4">
    <source>
        <dbReference type="Google" id="ProtNLM"/>
    </source>
</evidence>
<evidence type="ECO:0000256" key="1">
    <source>
        <dbReference type="SAM" id="Phobius"/>
    </source>
</evidence>
<dbReference type="EMBL" id="AP023423">
    <property type="protein sequence ID" value="BCK87904.1"/>
    <property type="molecule type" value="Genomic_DNA"/>
</dbReference>
<sequence length="152" mass="15472">MRVNDMMDIRAIVIEVHGEDASVQPVGTGGCGHCSSEGGCGSGTLTKLFCSNKARQFKVRNEVRAQVGDQVEISIADGVLLRGAVKMYVLPLLLLLAGGAVGAGLANEPAGRDACALAGAVFGLTLGFLLAKLTPGSGRATATSIVKAPSVY</sequence>
<feature type="transmembrane region" description="Helical" evidence="1">
    <location>
        <begin position="87"/>
        <end position="105"/>
    </location>
</feature>
<dbReference type="InterPro" id="IPR026268">
    <property type="entry name" value="RseC"/>
</dbReference>